<protein>
    <submittedName>
        <fullName evidence="1">Uncharacterized protein</fullName>
    </submittedName>
</protein>
<organism evidence="1">
    <name type="scientific">virus sp. ctML55</name>
    <dbReference type="NCBI Taxonomy" id="2827627"/>
    <lineage>
        <taxon>Viruses</taxon>
    </lineage>
</organism>
<name>A0A8S5RI27_9VIRU</name>
<reference evidence="1" key="1">
    <citation type="journal article" date="2021" name="Proc. Natl. Acad. Sci. U.S.A.">
        <title>A Catalog of Tens of Thousands of Viruses from Human Metagenomes Reveals Hidden Associations with Chronic Diseases.</title>
        <authorList>
            <person name="Tisza M.J."/>
            <person name="Buck C.B."/>
        </authorList>
    </citation>
    <scope>NUCLEOTIDE SEQUENCE</scope>
    <source>
        <strain evidence="1">CtML55</strain>
    </source>
</reference>
<evidence type="ECO:0000313" key="1">
    <source>
        <dbReference type="EMBL" id="DAE30819.1"/>
    </source>
</evidence>
<accession>A0A8S5RI27</accession>
<proteinExistence type="predicted"/>
<dbReference type="EMBL" id="BK059105">
    <property type="protein sequence ID" value="DAE30819.1"/>
    <property type="molecule type" value="Genomic_DNA"/>
</dbReference>
<sequence>MFMELTQLLRRFGVLMGTLLLVFQTLEFKNF</sequence>